<evidence type="ECO:0000256" key="1">
    <source>
        <dbReference type="SAM" id="MobiDB-lite"/>
    </source>
</evidence>
<dbReference type="AlphaFoldDB" id="E3LIT2"/>
<dbReference type="KEGG" id="crq:GCK72_020442"/>
<protein>
    <submittedName>
        <fullName evidence="2">Uncharacterized protein</fullName>
    </submittedName>
</protein>
<evidence type="ECO:0000313" key="3">
    <source>
        <dbReference type="Proteomes" id="UP000008281"/>
    </source>
</evidence>
<dbReference type="CTD" id="9818166"/>
<dbReference type="EMBL" id="DS268409">
    <property type="protein sequence ID" value="EFO95435.1"/>
    <property type="molecule type" value="Genomic_DNA"/>
</dbReference>
<proteinExistence type="predicted"/>
<dbReference type="RefSeq" id="XP_003116539.2">
    <property type="nucleotide sequence ID" value="XM_003116491.2"/>
</dbReference>
<evidence type="ECO:0000313" key="2">
    <source>
        <dbReference type="EMBL" id="EFO95435.1"/>
    </source>
</evidence>
<dbReference type="Proteomes" id="UP000008281">
    <property type="component" value="Unassembled WGS sequence"/>
</dbReference>
<dbReference type="eggNOG" id="ENOG502TJ6W">
    <property type="taxonomic scope" value="Eukaryota"/>
</dbReference>
<feature type="compositionally biased region" description="Basic and acidic residues" evidence="1">
    <location>
        <begin position="26"/>
        <end position="37"/>
    </location>
</feature>
<dbReference type="InParanoid" id="E3LIT2"/>
<dbReference type="STRING" id="31234.E3LIT2"/>
<gene>
    <name evidence="2" type="ORF">CRE_09013</name>
</gene>
<dbReference type="HOGENOM" id="CLU_2225645_0_0_1"/>
<dbReference type="OMA" id="CPSANRT"/>
<accession>E3LIT2</accession>
<feature type="region of interest" description="Disordered" evidence="1">
    <location>
        <begin position="23"/>
        <end position="50"/>
    </location>
</feature>
<sequence length="106" mass="11983">MSESADHLLDELSKKLVDEAIPSAQHHLEQEEKETKSHQKTPPSSLNDSFADDVLDKETKLINTDDSSVSSSFLFFCLFCPSANRTISSRWGSFIFLFSFLLFFSS</sequence>
<organism evidence="3">
    <name type="scientific">Caenorhabditis remanei</name>
    <name type="common">Caenorhabditis vulgaris</name>
    <dbReference type="NCBI Taxonomy" id="31234"/>
    <lineage>
        <taxon>Eukaryota</taxon>
        <taxon>Metazoa</taxon>
        <taxon>Ecdysozoa</taxon>
        <taxon>Nematoda</taxon>
        <taxon>Chromadorea</taxon>
        <taxon>Rhabditida</taxon>
        <taxon>Rhabditina</taxon>
        <taxon>Rhabditomorpha</taxon>
        <taxon>Rhabditoidea</taxon>
        <taxon>Rhabditidae</taxon>
        <taxon>Peloderinae</taxon>
        <taxon>Caenorhabditis</taxon>
    </lineage>
</organism>
<reference evidence="2" key="1">
    <citation type="submission" date="2007-07" db="EMBL/GenBank/DDBJ databases">
        <title>PCAP assembly of the Caenorhabditis remanei genome.</title>
        <authorList>
            <consortium name="The Caenorhabditis remanei Sequencing Consortium"/>
            <person name="Wilson R.K."/>
        </authorList>
    </citation>
    <scope>NUCLEOTIDE SEQUENCE [LARGE SCALE GENOMIC DNA]</scope>
    <source>
        <strain evidence="2">PB4641</strain>
    </source>
</reference>
<name>E3LIT2_CAERE</name>
<dbReference type="GeneID" id="9818166"/>
<dbReference type="OrthoDB" id="5841445at2759"/>
<keyword evidence="3" id="KW-1185">Reference proteome</keyword>